<feature type="binding site" evidence="8">
    <location>
        <position position="139"/>
    </location>
    <ligand>
        <name>Zn(2+)</name>
        <dbReference type="ChEBI" id="CHEBI:29105"/>
        <label>1</label>
        <note>catalytic</note>
    </ligand>
</feature>
<keyword evidence="12" id="KW-1185">Reference proteome</keyword>
<dbReference type="RefSeq" id="WP_203851853.1">
    <property type="nucleotide sequence ID" value="NZ_BAAAVW010000014.1"/>
</dbReference>
<keyword evidence="5 8" id="KW-0255">Endonuclease</keyword>
<dbReference type="Proteomes" id="UP000660611">
    <property type="component" value="Unassembled WGS sequence"/>
</dbReference>
<dbReference type="EMBL" id="BONQ01000128">
    <property type="protein sequence ID" value="GIG50214.1"/>
    <property type="molecule type" value="Genomic_DNA"/>
</dbReference>
<feature type="binding site" evidence="8">
    <location>
        <position position="65"/>
    </location>
    <ligand>
        <name>Zn(2+)</name>
        <dbReference type="ChEBI" id="CHEBI:29105"/>
        <label>2</label>
        <note>catalytic</note>
    </ligand>
</feature>
<feature type="active site" description="Proton acceptor" evidence="8">
    <location>
        <position position="65"/>
    </location>
</feature>
<feature type="binding site" evidence="8">
    <location>
        <position position="206"/>
    </location>
    <ligand>
        <name>Zn(2+)</name>
        <dbReference type="ChEBI" id="CHEBI:29105"/>
        <label>1</label>
        <note>catalytic</note>
    </ligand>
</feature>
<dbReference type="Gene3D" id="3.60.15.10">
    <property type="entry name" value="Ribonuclease Z/Hydroxyacylglutathione hydrolase-like"/>
    <property type="match status" value="1"/>
</dbReference>
<organism evidence="11 12">
    <name type="scientific">Dactylosporangium siamense</name>
    <dbReference type="NCBI Taxonomy" id="685454"/>
    <lineage>
        <taxon>Bacteria</taxon>
        <taxon>Bacillati</taxon>
        <taxon>Actinomycetota</taxon>
        <taxon>Actinomycetes</taxon>
        <taxon>Micromonosporales</taxon>
        <taxon>Micromonosporaceae</taxon>
        <taxon>Dactylosporangium</taxon>
    </lineage>
</organism>
<evidence type="ECO:0000259" key="10">
    <source>
        <dbReference type="Pfam" id="PF12706"/>
    </source>
</evidence>
<comment type="subunit">
    <text evidence="1 8">Homodimer.</text>
</comment>
<dbReference type="HAMAP" id="MF_01818">
    <property type="entry name" value="RNase_Z_BN"/>
    <property type="match status" value="1"/>
</dbReference>
<dbReference type="Pfam" id="PF00753">
    <property type="entry name" value="Lactamase_B"/>
    <property type="match status" value="1"/>
</dbReference>
<keyword evidence="2 8" id="KW-0819">tRNA processing</keyword>
<dbReference type="EC" id="3.1.26.11" evidence="8"/>
<comment type="function">
    <text evidence="8">Zinc phosphodiesterase, which displays some tRNA 3'-processing endonuclease activity. Probably involved in tRNA maturation, by removing a 3'-trailer from precursor tRNA.</text>
</comment>
<dbReference type="InterPro" id="IPR013471">
    <property type="entry name" value="RNase_Z/BN"/>
</dbReference>
<dbReference type="Pfam" id="PF12706">
    <property type="entry name" value="Lactamase_B_2"/>
    <property type="match status" value="1"/>
</dbReference>
<keyword evidence="4 8" id="KW-0479">Metal-binding</keyword>
<evidence type="ECO:0000256" key="6">
    <source>
        <dbReference type="ARBA" id="ARBA00022801"/>
    </source>
</evidence>
<comment type="caution">
    <text evidence="11">The sequence shown here is derived from an EMBL/GenBank/DDBJ whole genome shotgun (WGS) entry which is preliminary data.</text>
</comment>
<comment type="catalytic activity">
    <reaction evidence="8">
        <text>Endonucleolytic cleavage of RNA, removing extra 3' nucleotides from tRNA precursor, generating 3' termini of tRNAs. A 3'-hydroxy group is left at the tRNA terminus and a 5'-phosphoryl group is left at the trailer molecule.</text>
        <dbReference type="EC" id="3.1.26.11"/>
    </reaction>
</comment>
<dbReference type="PANTHER" id="PTHR46018:SF2">
    <property type="entry name" value="ZINC PHOSPHODIESTERASE ELAC PROTEIN 1"/>
    <property type="match status" value="1"/>
</dbReference>
<feature type="binding site" evidence="8">
    <location>
        <position position="264"/>
    </location>
    <ligand>
        <name>Zn(2+)</name>
        <dbReference type="ChEBI" id="CHEBI:29105"/>
        <label>2</label>
        <note>catalytic</note>
    </ligand>
</feature>
<evidence type="ECO:0000256" key="1">
    <source>
        <dbReference type="ARBA" id="ARBA00011738"/>
    </source>
</evidence>
<evidence type="ECO:0000256" key="2">
    <source>
        <dbReference type="ARBA" id="ARBA00022694"/>
    </source>
</evidence>
<evidence type="ECO:0000313" key="12">
    <source>
        <dbReference type="Proteomes" id="UP000660611"/>
    </source>
</evidence>
<dbReference type="CDD" id="cd07717">
    <property type="entry name" value="RNaseZ_ZiPD-like_MBL-fold"/>
    <property type="match status" value="1"/>
</dbReference>
<proteinExistence type="inferred from homology"/>
<feature type="domain" description="Metallo-beta-lactamase" evidence="10">
    <location>
        <begin position="194"/>
        <end position="265"/>
    </location>
</feature>
<dbReference type="GO" id="GO:0008270">
    <property type="term" value="F:zinc ion binding"/>
    <property type="evidence" value="ECO:0007669"/>
    <property type="project" value="UniProtKB-UniRule"/>
</dbReference>
<keyword evidence="3 8" id="KW-0540">Nuclease</keyword>
<evidence type="ECO:0000256" key="5">
    <source>
        <dbReference type="ARBA" id="ARBA00022759"/>
    </source>
</evidence>
<reference evidence="11" key="1">
    <citation type="submission" date="2021-01" db="EMBL/GenBank/DDBJ databases">
        <title>Whole genome shotgun sequence of Dactylosporangium siamense NBRC 106093.</title>
        <authorList>
            <person name="Komaki H."/>
            <person name="Tamura T."/>
        </authorList>
    </citation>
    <scope>NUCLEOTIDE SEQUENCE</scope>
    <source>
        <strain evidence="11">NBRC 106093</strain>
    </source>
</reference>
<feature type="binding site" evidence="8">
    <location>
        <position position="66"/>
    </location>
    <ligand>
        <name>Zn(2+)</name>
        <dbReference type="ChEBI" id="CHEBI:29105"/>
        <label>2</label>
        <note>catalytic</note>
    </ligand>
</feature>
<sequence length="303" mass="33204">MRELVVLGTSSQVPTRTRNHNGYFLRWDDEGILFDPGDGTQRQMSLAGVSATDITRICVTHFHGDHCLGLPGVIQRISLDNAPRPVTAHFPASGQMYFDRLRNASVFYDAADIRPDPVVEDGFITKNPKWSLEARRLDHGIDTYGYRLVEEDGRRMVPELLRQHGVSGPAVGALQRDGVVTIDGRAVTVEEVSVPRPGQRFAFVMDTRMCKGVSALAAGADLLVIESTYLDVDAGLAAAHGHLTAGQAARVAAECGVRTLVLTHFSQRYDDPTRFAEEAAKAFDGEVVVAEDLTRVRVPVRRP</sequence>
<feature type="binding site" evidence="8">
    <location>
        <position position="63"/>
    </location>
    <ligand>
        <name>Zn(2+)</name>
        <dbReference type="ChEBI" id="CHEBI:29105"/>
        <label>1</label>
        <note>catalytic</note>
    </ligand>
</feature>
<keyword evidence="7 8" id="KW-0862">Zinc</keyword>
<feature type="domain" description="Metallo-beta-lactamase" evidence="9">
    <location>
        <begin position="18"/>
        <end position="128"/>
    </location>
</feature>
<evidence type="ECO:0000256" key="8">
    <source>
        <dbReference type="HAMAP-Rule" id="MF_01818"/>
    </source>
</evidence>
<comment type="cofactor">
    <cofactor evidence="8">
        <name>Zn(2+)</name>
        <dbReference type="ChEBI" id="CHEBI:29105"/>
    </cofactor>
    <text evidence="8">Binds 2 Zn(2+) ions.</text>
</comment>
<evidence type="ECO:0000256" key="3">
    <source>
        <dbReference type="ARBA" id="ARBA00022722"/>
    </source>
</evidence>
<evidence type="ECO:0000313" key="11">
    <source>
        <dbReference type="EMBL" id="GIG50214.1"/>
    </source>
</evidence>
<gene>
    <name evidence="11" type="primary">elaC</name>
    <name evidence="8" type="synonym">rnz</name>
    <name evidence="11" type="ORF">Dsi01nite_082550</name>
</gene>
<evidence type="ECO:0000256" key="7">
    <source>
        <dbReference type="ARBA" id="ARBA00022833"/>
    </source>
</evidence>
<dbReference type="InterPro" id="IPR036866">
    <property type="entry name" value="RibonucZ/Hydroxyglut_hydro"/>
</dbReference>
<feature type="binding site" evidence="8">
    <location>
        <position position="206"/>
    </location>
    <ligand>
        <name>Zn(2+)</name>
        <dbReference type="ChEBI" id="CHEBI:29105"/>
        <label>2</label>
        <note>catalytic</note>
    </ligand>
</feature>
<evidence type="ECO:0000256" key="4">
    <source>
        <dbReference type="ARBA" id="ARBA00022723"/>
    </source>
</evidence>
<dbReference type="AlphaFoldDB" id="A0A919UC85"/>
<dbReference type="GO" id="GO:0042781">
    <property type="term" value="F:3'-tRNA processing endoribonuclease activity"/>
    <property type="evidence" value="ECO:0007669"/>
    <property type="project" value="UniProtKB-UniRule"/>
</dbReference>
<dbReference type="SUPFAM" id="SSF56281">
    <property type="entry name" value="Metallo-hydrolase/oxidoreductase"/>
    <property type="match status" value="1"/>
</dbReference>
<comment type="similarity">
    <text evidence="8">Belongs to the RNase Z family.</text>
</comment>
<keyword evidence="6 8" id="KW-0378">Hydrolase</keyword>
<name>A0A919UC85_9ACTN</name>
<evidence type="ECO:0000259" key="9">
    <source>
        <dbReference type="Pfam" id="PF00753"/>
    </source>
</evidence>
<dbReference type="PANTHER" id="PTHR46018">
    <property type="entry name" value="ZINC PHOSPHODIESTERASE ELAC PROTEIN 1"/>
    <property type="match status" value="1"/>
</dbReference>
<feature type="binding site" evidence="8">
    <location>
        <position position="61"/>
    </location>
    <ligand>
        <name>Zn(2+)</name>
        <dbReference type="ChEBI" id="CHEBI:29105"/>
        <label>1</label>
        <note>catalytic</note>
    </ligand>
</feature>
<dbReference type="NCBIfam" id="NF000805">
    <property type="entry name" value="PRK00055.2-3"/>
    <property type="match status" value="1"/>
</dbReference>
<dbReference type="InterPro" id="IPR001279">
    <property type="entry name" value="Metallo-B-lactamas"/>
</dbReference>
<accession>A0A919UC85</accession>
<protein>
    <recommendedName>
        <fullName evidence="8">Ribonuclease Z</fullName>
        <shortName evidence="8">RNase Z</shortName>
        <ecNumber evidence="8">3.1.26.11</ecNumber>
    </recommendedName>
    <alternativeName>
        <fullName evidence="8">tRNA 3 endonuclease</fullName>
    </alternativeName>
    <alternativeName>
        <fullName evidence="8">tRNase Z</fullName>
    </alternativeName>
</protein>